<feature type="compositionally biased region" description="Basic and acidic residues" evidence="5">
    <location>
        <begin position="11"/>
        <end position="20"/>
    </location>
</feature>
<name>A0A543FF62_9NOCA</name>
<feature type="region of interest" description="Disordered" evidence="5">
    <location>
        <begin position="1"/>
        <end position="20"/>
    </location>
</feature>
<feature type="transmembrane region" description="Helical" evidence="6">
    <location>
        <begin position="30"/>
        <end position="50"/>
    </location>
</feature>
<evidence type="ECO:0000256" key="2">
    <source>
        <dbReference type="ARBA" id="ARBA00022692"/>
    </source>
</evidence>
<protein>
    <submittedName>
        <fullName evidence="7">DoxX-like protein</fullName>
    </submittedName>
</protein>
<feature type="compositionally biased region" description="Polar residues" evidence="5">
    <location>
        <begin position="1"/>
        <end position="10"/>
    </location>
</feature>
<sequence length="211" mass="23072">MHTTTMPQQATDEKSAPAARKDRDSSRIRLIAFWATTLVIVFELVAGSVWNLVPIEWIEIQLKHLGYPHFLAYVLGAWQVGAAVAIIAPGLPLIKEWAYAGAFFLWSGAVASHMAVGDGFGSWSAAMFFTICAIASWMLRPADRRLPRTRLLRDRTVGAGQNEAGLPGAGVRGWTVALGILVVLYAVSFLTLPVVEDVMHENAVELGWIDE</sequence>
<keyword evidence="2 6" id="KW-0812">Transmembrane</keyword>
<keyword evidence="3 6" id="KW-1133">Transmembrane helix</keyword>
<keyword evidence="4 6" id="KW-0472">Membrane</keyword>
<dbReference type="AlphaFoldDB" id="A0A543FF62"/>
<dbReference type="Pfam" id="PF13564">
    <property type="entry name" value="DoxX_2"/>
    <property type="match status" value="1"/>
</dbReference>
<dbReference type="InterPro" id="IPR032808">
    <property type="entry name" value="DoxX"/>
</dbReference>
<evidence type="ECO:0000256" key="4">
    <source>
        <dbReference type="ARBA" id="ARBA00023136"/>
    </source>
</evidence>
<gene>
    <name evidence="7" type="ORF">FB390_4180</name>
</gene>
<accession>A0A543FF62</accession>
<dbReference type="Proteomes" id="UP000316331">
    <property type="component" value="Unassembled WGS sequence"/>
</dbReference>
<feature type="transmembrane region" description="Helical" evidence="6">
    <location>
        <begin position="122"/>
        <end position="139"/>
    </location>
</feature>
<feature type="transmembrane region" description="Helical" evidence="6">
    <location>
        <begin position="174"/>
        <end position="195"/>
    </location>
</feature>
<dbReference type="OrthoDB" id="7960583at2"/>
<feature type="transmembrane region" description="Helical" evidence="6">
    <location>
        <begin position="70"/>
        <end position="90"/>
    </location>
</feature>
<proteinExistence type="predicted"/>
<keyword evidence="8" id="KW-1185">Reference proteome</keyword>
<evidence type="ECO:0000313" key="7">
    <source>
        <dbReference type="EMBL" id="TQM32497.1"/>
    </source>
</evidence>
<organism evidence="7 8">
    <name type="scientific">Nocardia bhagyanarayanae</name>
    <dbReference type="NCBI Taxonomy" id="1215925"/>
    <lineage>
        <taxon>Bacteria</taxon>
        <taxon>Bacillati</taxon>
        <taxon>Actinomycetota</taxon>
        <taxon>Actinomycetes</taxon>
        <taxon>Mycobacteriales</taxon>
        <taxon>Nocardiaceae</taxon>
        <taxon>Nocardia</taxon>
    </lineage>
</organism>
<comment type="caution">
    <text evidence="7">The sequence shown here is derived from an EMBL/GenBank/DDBJ whole genome shotgun (WGS) entry which is preliminary data.</text>
</comment>
<feature type="transmembrane region" description="Helical" evidence="6">
    <location>
        <begin position="97"/>
        <end position="116"/>
    </location>
</feature>
<dbReference type="GO" id="GO:0016020">
    <property type="term" value="C:membrane"/>
    <property type="evidence" value="ECO:0007669"/>
    <property type="project" value="UniProtKB-SubCell"/>
</dbReference>
<reference evidence="7 8" key="1">
    <citation type="submission" date="2019-06" db="EMBL/GenBank/DDBJ databases">
        <title>Sequencing the genomes of 1000 actinobacteria strains.</title>
        <authorList>
            <person name="Klenk H.-P."/>
        </authorList>
    </citation>
    <scope>NUCLEOTIDE SEQUENCE [LARGE SCALE GENOMIC DNA]</scope>
    <source>
        <strain evidence="7 8">DSM 103495</strain>
    </source>
</reference>
<evidence type="ECO:0000313" key="8">
    <source>
        <dbReference type="Proteomes" id="UP000316331"/>
    </source>
</evidence>
<comment type="subcellular location">
    <subcellularLocation>
        <location evidence="1">Membrane</location>
        <topology evidence="1">Multi-pass membrane protein</topology>
    </subcellularLocation>
</comment>
<evidence type="ECO:0000256" key="1">
    <source>
        <dbReference type="ARBA" id="ARBA00004141"/>
    </source>
</evidence>
<dbReference type="EMBL" id="VFPG01000001">
    <property type="protein sequence ID" value="TQM32497.1"/>
    <property type="molecule type" value="Genomic_DNA"/>
</dbReference>
<evidence type="ECO:0000256" key="3">
    <source>
        <dbReference type="ARBA" id="ARBA00022989"/>
    </source>
</evidence>
<evidence type="ECO:0000256" key="5">
    <source>
        <dbReference type="SAM" id="MobiDB-lite"/>
    </source>
</evidence>
<evidence type="ECO:0000256" key="6">
    <source>
        <dbReference type="SAM" id="Phobius"/>
    </source>
</evidence>